<dbReference type="GO" id="GO:0016020">
    <property type="term" value="C:membrane"/>
    <property type="evidence" value="ECO:0007669"/>
    <property type="project" value="UniProtKB-SubCell"/>
</dbReference>
<feature type="signal peptide" evidence="8">
    <location>
        <begin position="1"/>
        <end position="21"/>
    </location>
</feature>
<comment type="subcellular location">
    <subcellularLocation>
        <location evidence="1">Membrane</location>
        <topology evidence="1">Lipid-anchor</topology>
    </subcellularLocation>
</comment>
<evidence type="ECO:0000256" key="6">
    <source>
        <dbReference type="ARBA" id="ARBA00023139"/>
    </source>
</evidence>
<sequence length="383" mass="43173">MKKLCGRLILAAQAAALLLFAGGCGDYQKINDRSQIIGIGVDPVPDKPDMLAFTLQVPDLEATTSQSPSLGTGGRQGGEAMPYKNFYVEATSVQSAVSRAQTMYNKSFFLGNLETVVLQTGLSERDLTRVTEQLMRDETIDKLAYVVATRDSARSVLEARTHAPPATTIEGMWYNDMPQRGYSAPEKLWQFWRDAELVGREPHAPLVEATDDSIRLVGTELYFGYQPVGWLSPDDTLFYNFLAGQVRDISISVPDGARTLDIRVVRSRVHLAEDWKGKRAVLWDDIRVRANLNSTETMAQRPLTNREVERYEDIVEHYVRDQCLRVLRAMQSVQADAIGFGYRYLIRHPERLFDIRDHWGDAFGNADVHIQVSCRISREGNLL</sequence>
<evidence type="ECO:0000256" key="4">
    <source>
        <dbReference type="ARBA" id="ARBA00022729"/>
    </source>
</evidence>
<accession>A0A1N7KXG4</accession>
<dbReference type="Pfam" id="PF25198">
    <property type="entry name" value="Spore_GerAC_N"/>
    <property type="match status" value="1"/>
</dbReference>
<keyword evidence="12" id="KW-1185">Reference proteome</keyword>
<dbReference type="Pfam" id="PF05504">
    <property type="entry name" value="Spore_GerAC"/>
    <property type="match status" value="1"/>
</dbReference>
<evidence type="ECO:0000256" key="3">
    <source>
        <dbReference type="ARBA" id="ARBA00022544"/>
    </source>
</evidence>
<dbReference type="Proteomes" id="UP000186156">
    <property type="component" value="Unassembled WGS sequence"/>
</dbReference>
<evidence type="ECO:0000259" key="9">
    <source>
        <dbReference type="Pfam" id="PF05504"/>
    </source>
</evidence>
<reference evidence="12" key="1">
    <citation type="submission" date="2017-01" db="EMBL/GenBank/DDBJ databases">
        <authorList>
            <person name="Varghese N."/>
            <person name="Submissions S."/>
        </authorList>
    </citation>
    <scope>NUCLEOTIDE SEQUENCE [LARGE SCALE GENOMIC DNA]</scope>
    <source>
        <strain evidence="12">DSM 16176</strain>
    </source>
</reference>
<evidence type="ECO:0000256" key="1">
    <source>
        <dbReference type="ARBA" id="ARBA00004635"/>
    </source>
</evidence>
<feature type="domain" description="Spore germination protein N-terminal" evidence="10">
    <location>
        <begin position="26"/>
        <end position="208"/>
    </location>
</feature>
<keyword evidence="6" id="KW-0564">Palmitate</keyword>
<dbReference type="InterPro" id="IPR057336">
    <property type="entry name" value="GerAC_N"/>
</dbReference>
<dbReference type="AlphaFoldDB" id="A0A1N7KXG4"/>
<keyword evidence="7" id="KW-0449">Lipoprotein</keyword>
<dbReference type="PANTHER" id="PTHR35789">
    <property type="entry name" value="SPORE GERMINATION PROTEIN B3"/>
    <property type="match status" value="1"/>
</dbReference>
<dbReference type="InterPro" id="IPR046953">
    <property type="entry name" value="Spore_GerAC-like_C"/>
</dbReference>
<keyword evidence="4 8" id="KW-0732">Signal</keyword>
<dbReference type="EMBL" id="FTOO01000002">
    <property type="protein sequence ID" value="SIS66309.1"/>
    <property type="molecule type" value="Genomic_DNA"/>
</dbReference>
<evidence type="ECO:0000256" key="2">
    <source>
        <dbReference type="ARBA" id="ARBA00007886"/>
    </source>
</evidence>
<evidence type="ECO:0000256" key="8">
    <source>
        <dbReference type="SAM" id="SignalP"/>
    </source>
</evidence>
<proteinExistence type="inferred from homology"/>
<evidence type="ECO:0000259" key="10">
    <source>
        <dbReference type="Pfam" id="PF25198"/>
    </source>
</evidence>
<comment type="similarity">
    <text evidence="2">Belongs to the GerABKC lipoprotein family.</text>
</comment>
<protein>
    <submittedName>
        <fullName evidence="11">Germination protein, Ger(X)C family</fullName>
    </submittedName>
</protein>
<dbReference type="OrthoDB" id="9816067at2"/>
<keyword evidence="3" id="KW-0309">Germination</keyword>
<feature type="domain" description="Spore germination GerAC-like C-terminal" evidence="9">
    <location>
        <begin position="224"/>
        <end position="380"/>
    </location>
</feature>
<dbReference type="Gene3D" id="3.30.300.210">
    <property type="entry name" value="Nutrient germinant receptor protein C, domain 3"/>
    <property type="match status" value="1"/>
</dbReference>
<organism evidence="11 12">
    <name type="scientific">Alicyclobacillus vulcanalis</name>
    <dbReference type="NCBI Taxonomy" id="252246"/>
    <lineage>
        <taxon>Bacteria</taxon>
        <taxon>Bacillati</taxon>
        <taxon>Bacillota</taxon>
        <taxon>Bacilli</taxon>
        <taxon>Bacillales</taxon>
        <taxon>Alicyclobacillaceae</taxon>
        <taxon>Alicyclobacillus</taxon>
    </lineage>
</organism>
<dbReference type="PANTHER" id="PTHR35789:SF1">
    <property type="entry name" value="SPORE GERMINATION PROTEIN B3"/>
    <property type="match status" value="1"/>
</dbReference>
<evidence type="ECO:0000256" key="7">
    <source>
        <dbReference type="ARBA" id="ARBA00023288"/>
    </source>
</evidence>
<feature type="chain" id="PRO_5038728097" evidence="8">
    <location>
        <begin position="22"/>
        <end position="383"/>
    </location>
</feature>
<evidence type="ECO:0000313" key="12">
    <source>
        <dbReference type="Proteomes" id="UP000186156"/>
    </source>
</evidence>
<dbReference type="STRING" id="252246.SAMN05421799_102256"/>
<dbReference type="InterPro" id="IPR038501">
    <property type="entry name" value="Spore_GerAC_C_sf"/>
</dbReference>
<name>A0A1N7KXG4_9BACL</name>
<dbReference type="InterPro" id="IPR008844">
    <property type="entry name" value="Spore_GerAC-like"/>
</dbReference>
<gene>
    <name evidence="11" type="ORF">SAMN05421799_102256</name>
</gene>
<dbReference type="RefSeq" id="WP_076345153.1">
    <property type="nucleotide sequence ID" value="NZ_FTOO01000002.1"/>
</dbReference>
<evidence type="ECO:0000313" key="11">
    <source>
        <dbReference type="EMBL" id="SIS66309.1"/>
    </source>
</evidence>
<dbReference type="PROSITE" id="PS51257">
    <property type="entry name" value="PROKAR_LIPOPROTEIN"/>
    <property type="match status" value="1"/>
</dbReference>
<keyword evidence="5" id="KW-0472">Membrane</keyword>
<evidence type="ECO:0000256" key="5">
    <source>
        <dbReference type="ARBA" id="ARBA00023136"/>
    </source>
</evidence>
<dbReference type="GO" id="GO:0009847">
    <property type="term" value="P:spore germination"/>
    <property type="evidence" value="ECO:0007669"/>
    <property type="project" value="InterPro"/>
</dbReference>